<dbReference type="InterPro" id="IPR011009">
    <property type="entry name" value="Kinase-like_dom_sf"/>
</dbReference>
<dbReference type="SUPFAM" id="SSF56112">
    <property type="entry name" value="Protein kinase-like (PK-like)"/>
    <property type="match status" value="1"/>
</dbReference>
<dbReference type="PANTHER" id="PTHR21310:SF54">
    <property type="entry name" value="AMINOGLYCOSIDE PHOSPHOTRANSFERASE DOMAIN-CONTAINING PROTEIN"/>
    <property type="match status" value="1"/>
</dbReference>
<dbReference type="InterPro" id="IPR002575">
    <property type="entry name" value="Aminoglycoside_PTrfase"/>
</dbReference>
<sequence length="345" mass="38950">MALFIFDCGRARGKRMKKSRFAQLLHDTMPTLISKLSLKQTLVEATAIAEKYHRGKVVSTRMTEFQGMFSKTVIIKLEDESEWVVQLRDNEIDTTKVALARSKLGDVVPFVHRASPLKTHFAFIAPFVHGKVWCKKDKELSGAERVSIATQLGGMLARCAINEDSSAMIDSYVIPRLRYILDHSFVDGTHPQLRARIEDLANQATATHVLPLAVIHEDVNSMNIILDDESNGIAALIDWEAASLLPLGSNAWCIRFLATVNRNRIDYETDDTLPMTRGFWTGLVDNLPLHLKGRKDVLEALLSAMQIGLVMFIFWPGYDVIDNADMEQSLKRLNWLEDTLRPMVQ</sequence>
<evidence type="ECO:0000259" key="1">
    <source>
        <dbReference type="Pfam" id="PF01636"/>
    </source>
</evidence>
<comment type="caution">
    <text evidence="2">The sequence shown here is derived from an EMBL/GenBank/DDBJ whole genome shotgun (WGS) entry which is preliminary data.</text>
</comment>
<dbReference type="Pfam" id="PF01636">
    <property type="entry name" value="APH"/>
    <property type="match status" value="1"/>
</dbReference>
<proteinExistence type="predicted"/>
<evidence type="ECO:0000313" key="2">
    <source>
        <dbReference type="EMBL" id="KAJ4470511.1"/>
    </source>
</evidence>
<organism evidence="2 3">
    <name type="scientific">Lentinula lateritia</name>
    <dbReference type="NCBI Taxonomy" id="40482"/>
    <lineage>
        <taxon>Eukaryota</taxon>
        <taxon>Fungi</taxon>
        <taxon>Dikarya</taxon>
        <taxon>Basidiomycota</taxon>
        <taxon>Agaricomycotina</taxon>
        <taxon>Agaricomycetes</taxon>
        <taxon>Agaricomycetidae</taxon>
        <taxon>Agaricales</taxon>
        <taxon>Marasmiineae</taxon>
        <taxon>Omphalotaceae</taxon>
        <taxon>Lentinula</taxon>
    </lineage>
</organism>
<dbReference type="InterPro" id="IPR051678">
    <property type="entry name" value="AGP_Transferase"/>
</dbReference>
<dbReference type="Proteomes" id="UP001150217">
    <property type="component" value="Unassembled WGS sequence"/>
</dbReference>
<gene>
    <name evidence="2" type="ORF">C8R41DRAFT_851921</name>
</gene>
<protein>
    <recommendedName>
        <fullName evidence="1">Aminoglycoside phosphotransferase domain-containing protein</fullName>
    </recommendedName>
</protein>
<dbReference type="PANTHER" id="PTHR21310">
    <property type="entry name" value="AMINOGLYCOSIDE PHOSPHOTRANSFERASE-RELATED-RELATED"/>
    <property type="match status" value="1"/>
</dbReference>
<dbReference type="Gene3D" id="3.90.1200.10">
    <property type="match status" value="1"/>
</dbReference>
<name>A0ABQ8V5K7_9AGAR</name>
<feature type="domain" description="Aminoglycoside phosphotransferase" evidence="1">
    <location>
        <begin position="108"/>
        <end position="244"/>
    </location>
</feature>
<evidence type="ECO:0000313" key="3">
    <source>
        <dbReference type="Proteomes" id="UP001150217"/>
    </source>
</evidence>
<keyword evidence="3" id="KW-1185">Reference proteome</keyword>
<accession>A0ABQ8V5K7</accession>
<dbReference type="EMBL" id="JANVFT010000091">
    <property type="protein sequence ID" value="KAJ4470511.1"/>
    <property type="molecule type" value="Genomic_DNA"/>
</dbReference>
<reference evidence="2" key="1">
    <citation type="submission" date="2022-08" db="EMBL/GenBank/DDBJ databases">
        <title>A Global Phylogenomic Analysis of the Shiitake Genus Lentinula.</title>
        <authorList>
            <consortium name="DOE Joint Genome Institute"/>
            <person name="Sierra-Patev S."/>
            <person name="Min B."/>
            <person name="Naranjo-Ortiz M."/>
            <person name="Looney B."/>
            <person name="Konkel Z."/>
            <person name="Slot J.C."/>
            <person name="Sakamoto Y."/>
            <person name="Steenwyk J.L."/>
            <person name="Rokas A."/>
            <person name="Carro J."/>
            <person name="Camarero S."/>
            <person name="Ferreira P."/>
            <person name="Molpeceres G."/>
            <person name="Ruiz-Duenas F.J."/>
            <person name="Serrano A."/>
            <person name="Henrissat B."/>
            <person name="Drula E."/>
            <person name="Hughes K.W."/>
            <person name="Mata J.L."/>
            <person name="Ishikawa N.K."/>
            <person name="Vargas-Isla R."/>
            <person name="Ushijima S."/>
            <person name="Smith C.A."/>
            <person name="Ahrendt S."/>
            <person name="Andreopoulos W."/>
            <person name="He G."/>
            <person name="Labutti K."/>
            <person name="Lipzen A."/>
            <person name="Ng V."/>
            <person name="Riley R."/>
            <person name="Sandor L."/>
            <person name="Barry K."/>
            <person name="Martinez A.T."/>
            <person name="Xiao Y."/>
            <person name="Gibbons J.G."/>
            <person name="Terashima K."/>
            <person name="Grigoriev I.V."/>
            <person name="Hibbett D.S."/>
        </authorList>
    </citation>
    <scope>NUCLEOTIDE SEQUENCE</scope>
    <source>
        <strain evidence="2">RHP3577 ss4</strain>
    </source>
</reference>